<name>A0A370L2R9_9HYPH</name>
<sequence length="309" mass="33952">MVPRSSLAGVLSARSLRLPRPRHHACDLDRRESGLAPVRTRFGQPARIRALFPAHLTQEHLSHFHQDKTMAPLPLFYSSIIVLDRNTHRESRLAPVEKPYAFAASTHVLPALVAEFAVGCRDMPILFLEEPAGISPLFMVGMRSAESCFVDADGRWRGQHPPAYLRRYPFIGGEVSAQQQVICIDGGYAGLQDKEGERLFTEAGEPGDALQRIITFVGEYADAAKVTAAFTAELKALDLLQTINIEIRSPDGASSNFSGFAAVSEERFNALSDEALLELKRKGYLAPIYAHLISLANFALLGERAATRA</sequence>
<reference evidence="2" key="1">
    <citation type="submission" date="2018-07" db="EMBL/GenBank/DDBJ databases">
        <authorList>
            <person name="Safronova V.I."/>
            <person name="Chirak E.R."/>
            <person name="Sazanova A.L."/>
        </authorList>
    </citation>
    <scope>NUCLEOTIDE SEQUENCE [LARGE SCALE GENOMIC DNA]</scope>
    <source>
        <strain evidence="2">RCAM04685</strain>
    </source>
</reference>
<proteinExistence type="predicted"/>
<dbReference type="EMBL" id="QQTP01000011">
    <property type="protein sequence ID" value="RDJ22240.1"/>
    <property type="molecule type" value="Genomic_DNA"/>
</dbReference>
<accession>A0A370L2R9</accession>
<evidence type="ECO:0000313" key="2">
    <source>
        <dbReference type="Proteomes" id="UP000255207"/>
    </source>
</evidence>
<comment type="caution">
    <text evidence="1">The sequence shown here is derived from an EMBL/GenBank/DDBJ whole genome shotgun (WGS) entry which is preliminary data.</text>
</comment>
<dbReference type="AlphaFoldDB" id="A0A370L2R9"/>
<gene>
    <name evidence="1" type="ORF">DWE98_20305</name>
</gene>
<dbReference type="InterPro" id="IPR010836">
    <property type="entry name" value="SapC"/>
</dbReference>
<protein>
    <submittedName>
        <fullName evidence="1">SapC family protein</fullName>
    </submittedName>
</protein>
<evidence type="ECO:0000313" key="1">
    <source>
        <dbReference type="EMBL" id="RDJ22240.1"/>
    </source>
</evidence>
<keyword evidence="2" id="KW-1185">Reference proteome</keyword>
<organism evidence="1 2">
    <name type="scientific">Bosea caraganae</name>
    <dbReference type="NCBI Taxonomy" id="2763117"/>
    <lineage>
        <taxon>Bacteria</taxon>
        <taxon>Pseudomonadati</taxon>
        <taxon>Pseudomonadota</taxon>
        <taxon>Alphaproteobacteria</taxon>
        <taxon>Hyphomicrobiales</taxon>
        <taxon>Boseaceae</taxon>
        <taxon>Bosea</taxon>
    </lineage>
</organism>
<dbReference type="Proteomes" id="UP000255207">
    <property type="component" value="Unassembled WGS sequence"/>
</dbReference>
<dbReference type="Pfam" id="PF07277">
    <property type="entry name" value="SapC"/>
    <property type="match status" value="1"/>
</dbReference>